<dbReference type="PROSITE" id="PS51831">
    <property type="entry name" value="HD"/>
    <property type="match status" value="1"/>
</dbReference>
<dbReference type="InterPro" id="IPR052020">
    <property type="entry name" value="Cyclic_di-GMP/3'3'-cGAMP_PDE"/>
</dbReference>
<dbReference type="PANTHER" id="PTHR45228:SF8">
    <property type="entry name" value="TWO-COMPONENT RESPONSE REGULATOR-RELATED"/>
    <property type="match status" value="1"/>
</dbReference>
<comment type="caution">
    <text evidence="6">The sequence shown here is derived from an EMBL/GenBank/DDBJ whole genome shotgun (WGS) entry which is preliminary data.</text>
</comment>
<organism evidence="6 7">
    <name type="scientific">Aromatoleum buckelii</name>
    <dbReference type="NCBI Taxonomy" id="200254"/>
    <lineage>
        <taxon>Bacteria</taxon>
        <taxon>Pseudomonadati</taxon>
        <taxon>Pseudomonadota</taxon>
        <taxon>Betaproteobacteria</taxon>
        <taxon>Rhodocyclales</taxon>
        <taxon>Rhodocyclaceae</taxon>
        <taxon>Aromatoleum</taxon>
    </lineage>
</organism>
<dbReference type="SMART" id="SM00471">
    <property type="entry name" value="HDc"/>
    <property type="match status" value="1"/>
</dbReference>
<evidence type="ECO:0000259" key="5">
    <source>
        <dbReference type="PROSITE" id="PS51832"/>
    </source>
</evidence>
<dbReference type="InterPro" id="IPR001789">
    <property type="entry name" value="Sig_transdc_resp-reg_receiver"/>
</dbReference>
<feature type="domain" description="HD-GYP" evidence="5">
    <location>
        <begin position="180"/>
        <end position="376"/>
    </location>
</feature>
<feature type="domain" description="Response regulatory" evidence="3">
    <location>
        <begin position="10"/>
        <end position="125"/>
    </location>
</feature>
<evidence type="ECO:0000313" key="7">
    <source>
        <dbReference type="Proteomes" id="UP000601990"/>
    </source>
</evidence>
<feature type="domain" description="HD" evidence="4">
    <location>
        <begin position="202"/>
        <end position="325"/>
    </location>
</feature>
<dbReference type="Proteomes" id="UP000601990">
    <property type="component" value="Unassembled WGS sequence"/>
</dbReference>
<gene>
    <name evidence="6" type="ORF">GO608_07865</name>
</gene>
<dbReference type="PANTHER" id="PTHR45228">
    <property type="entry name" value="CYCLIC DI-GMP PHOSPHODIESTERASE TM_0186-RELATED"/>
    <property type="match status" value="1"/>
</dbReference>
<evidence type="ECO:0000313" key="6">
    <source>
        <dbReference type="EMBL" id="NMF93241.1"/>
    </source>
</evidence>
<dbReference type="InterPro" id="IPR006674">
    <property type="entry name" value="HD_domain"/>
</dbReference>
<keyword evidence="1" id="KW-0597">Phosphoprotein</keyword>
<evidence type="ECO:0000256" key="2">
    <source>
        <dbReference type="SAM" id="Coils"/>
    </source>
</evidence>
<dbReference type="InterPro" id="IPR037522">
    <property type="entry name" value="HD_GYP_dom"/>
</dbReference>
<dbReference type="PROSITE" id="PS51832">
    <property type="entry name" value="HD_GYP"/>
    <property type="match status" value="1"/>
</dbReference>
<dbReference type="RefSeq" id="WP_169198526.1">
    <property type="nucleotide sequence ID" value="NZ_WTVH02000010.1"/>
</dbReference>
<name>A0ABX1N1F5_9RHOO</name>
<dbReference type="Gene3D" id="3.40.50.2300">
    <property type="match status" value="1"/>
</dbReference>
<protein>
    <submittedName>
        <fullName evidence="6">Response regulator</fullName>
    </submittedName>
</protein>
<reference evidence="6" key="1">
    <citation type="submission" date="2019-12" db="EMBL/GenBank/DDBJ databases">
        <title>Comparative genomics gives insights into the taxonomy of the Azoarcus-Aromatoleum group and reveals separate origins of nif in the plant-associated Azoarcus and non-plant-associated Aromatoleum sub-groups.</title>
        <authorList>
            <person name="Lafos M."/>
            <person name="Maluk M."/>
            <person name="Batista M."/>
            <person name="Junghare M."/>
            <person name="Carmona M."/>
            <person name="Faoro H."/>
            <person name="Cruz L.M."/>
            <person name="Battistoni F."/>
            <person name="De Souza E."/>
            <person name="Pedrosa F."/>
            <person name="Chen W.-M."/>
            <person name="Poole P.S."/>
            <person name="Dixon R.A."/>
            <person name="James E.K."/>
        </authorList>
    </citation>
    <scope>NUCLEOTIDE SEQUENCE</scope>
    <source>
        <strain evidence="6">U120</strain>
    </source>
</reference>
<dbReference type="SMART" id="SM00448">
    <property type="entry name" value="REC"/>
    <property type="match status" value="1"/>
</dbReference>
<dbReference type="PROSITE" id="PS50110">
    <property type="entry name" value="RESPONSE_REGULATORY"/>
    <property type="match status" value="1"/>
</dbReference>
<evidence type="ECO:0000259" key="4">
    <source>
        <dbReference type="PROSITE" id="PS51831"/>
    </source>
</evidence>
<accession>A0ABX1N1F5</accession>
<dbReference type="Pfam" id="PF13487">
    <property type="entry name" value="HD_5"/>
    <property type="match status" value="1"/>
</dbReference>
<dbReference type="InterPro" id="IPR011006">
    <property type="entry name" value="CheY-like_superfamily"/>
</dbReference>
<evidence type="ECO:0000259" key="3">
    <source>
        <dbReference type="PROSITE" id="PS50110"/>
    </source>
</evidence>
<dbReference type="Gene3D" id="1.10.3210.10">
    <property type="entry name" value="Hypothetical protein af1432"/>
    <property type="match status" value="1"/>
</dbReference>
<keyword evidence="2" id="KW-0175">Coiled coil</keyword>
<feature type="modified residue" description="4-aspartylphosphate" evidence="1">
    <location>
        <position position="59"/>
    </location>
</feature>
<keyword evidence="7" id="KW-1185">Reference proteome</keyword>
<evidence type="ECO:0000256" key="1">
    <source>
        <dbReference type="PROSITE-ProRule" id="PRU00169"/>
    </source>
</evidence>
<dbReference type="InterPro" id="IPR003607">
    <property type="entry name" value="HD/PDEase_dom"/>
</dbReference>
<dbReference type="CDD" id="cd00077">
    <property type="entry name" value="HDc"/>
    <property type="match status" value="1"/>
</dbReference>
<dbReference type="SUPFAM" id="SSF52172">
    <property type="entry name" value="CheY-like"/>
    <property type="match status" value="1"/>
</dbReference>
<feature type="coiled-coil region" evidence="2">
    <location>
        <begin position="127"/>
        <end position="183"/>
    </location>
</feature>
<dbReference type="SUPFAM" id="SSF109604">
    <property type="entry name" value="HD-domain/PDEase-like"/>
    <property type="match status" value="1"/>
</dbReference>
<dbReference type="EMBL" id="WTVH01000012">
    <property type="protein sequence ID" value="NMF93241.1"/>
    <property type="molecule type" value="Genomic_DNA"/>
</dbReference>
<proteinExistence type="predicted"/>
<sequence length="436" mass="48451">MTEITDSAPSLLLVDDEASILSSLRRLLRPAGYKLHLAESGKAGLEILERERVDLVISDMRMPEMDGAEFLEHVRNRWPQVTRVLLTGYADVTSTIDAINRGEIYRYIAKPWDDNDLTLIIRDALDRQRLQAENTRLQTLTQQQNDELKELNTDLERKVQERTAALEQTNDSLKQANERLKQNFLVSIKTFSGLMELRGGGVAGHSRRVADLARKLAARLDIDAKSQQDIFLAGLLHDIGKIGFSDTLLAKPVSKMNGDEMGQYRKHAIAGESALMPLDELKEAARIVRSHHERFDGQGFPDGLQGLAIPLGARILSAVNDFDGLQAGTLAENRLSADEAKAMLVQSRNRRYDPQVVDALVEMLGGVAQEPPARDVAVSALNLQVGMVLARDLVGRDGTLLLAAEYVLDASLVRQIQDYARREGIALTLHVRRDKL</sequence>
<dbReference type="CDD" id="cd17569">
    <property type="entry name" value="REC_HupR-like"/>
    <property type="match status" value="1"/>
</dbReference>
<dbReference type="Pfam" id="PF00072">
    <property type="entry name" value="Response_reg"/>
    <property type="match status" value="1"/>
</dbReference>